<dbReference type="Pfam" id="PF22725">
    <property type="entry name" value="GFO_IDH_MocA_C3"/>
    <property type="match status" value="1"/>
</dbReference>
<dbReference type="InterPro" id="IPR000683">
    <property type="entry name" value="Gfo/Idh/MocA-like_OxRdtase_N"/>
</dbReference>
<evidence type="ECO:0000313" key="4">
    <source>
        <dbReference type="Proteomes" id="UP000617628"/>
    </source>
</evidence>
<sequence>MSKKQYRFGVVGTGMISEFHAQAFAAMENAEMVAAFDMNPERAAAFGEKHGCASYGDLDSFLAHPELDAVTICTPSGAHLDPALAAAKAGKHVIVEKPLEVTIEKIDAMKKACEESVTQLISILPRRFYPSTKALKSAIDEGRFGQLTLAEAQIKWYRTQEYYDSGAWRGTWALDGGGALMNQSIHTIDLLLHLMGPVKRVSAFAGQEAHTRIEVEDVAVAILEFENGARGVIQGSTTCYSKTGHPAQVQICGMEGSVFMVDEQFSVWDFKDERESDAKVLEEFGLNADQGGQGAADPSAIDFSWHQRNFEEAIAAIEEGRESIVGCEEGRRPVELICAIYKSAQSGGQVVELPLEATPDFKNFGEGK</sequence>
<organism evidence="3 4">
    <name type="scientific">Pelagicoccus mobilis</name>
    <dbReference type="NCBI Taxonomy" id="415221"/>
    <lineage>
        <taxon>Bacteria</taxon>
        <taxon>Pseudomonadati</taxon>
        <taxon>Verrucomicrobiota</taxon>
        <taxon>Opitutia</taxon>
        <taxon>Puniceicoccales</taxon>
        <taxon>Pelagicoccaceae</taxon>
        <taxon>Pelagicoccus</taxon>
    </lineage>
</organism>
<gene>
    <name evidence="3" type="ORF">JIN87_23525</name>
</gene>
<keyword evidence="4" id="KW-1185">Reference proteome</keyword>
<dbReference type="SUPFAM" id="SSF55347">
    <property type="entry name" value="Glyceraldehyde-3-phosphate dehydrogenase-like, C-terminal domain"/>
    <property type="match status" value="1"/>
</dbReference>
<dbReference type="Proteomes" id="UP000617628">
    <property type="component" value="Unassembled WGS sequence"/>
</dbReference>
<dbReference type="AlphaFoldDB" id="A0A934VTA7"/>
<dbReference type="GO" id="GO:0000166">
    <property type="term" value="F:nucleotide binding"/>
    <property type="evidence" value="ECO:0007669"/>
    <property type="project" value="InterPro"/>
</dbReference>
<dbReference type="EMBL" id="JAENIL010000061">
    <property type="protein sequence ID" value="MBK1879875.1"/>
    <property type="molecule type" value="Genomic_DNA"/>
</dbReference>
<dbReference type="InterPro" id="IPR036291">
    <property type="entry name" value="NAD(P)-bd_dom_sf"/>
</dbReference>
<dbReference type="RefSeq" id="WP_200358200.1">
    <property type="nucleotide sequence ID" value="NZ_JAENIL010000061.1"/>
</dbReference>
<feature type="domain" description="GFO/IDH/MocA-like oxidoreductase" evidence="2">
    <location>
        <begin position="133"/>
        <end position="258"/>
    </location>
</feature>
<feature type="domain" description="Gfo/Idh/MocA-like oxidoreductase N-terminal" evidence="1">
    <location>
        <begin position="7"/>
        <end position="117"/>
    </location>
</feature>
<evidence type="ECO:0000259" key="1">
    <source>
        <dbReference type="Pfam" id="PF01408"/>
    </source>
</evidence>
<dbReference type="Gene3D" id="3.40.50.720">
    <property type="entry name" value="NAD(P)-binding Rossmann-like Domain"/>
    <property type="match status" value="1"/>
</dbReference>
<name>A0A934VTA7_9BACT</name>
<evidence type="ECO:0000313" key="3">
    <source>
        <dbReference type="EMBL" id="MBK1879875.1"/>
    </source>
</evidence>
<dbReference type="SUPFAM" id="SSF51735">
    <property type="entry name" value="NAD(P)-binding Rossmann-fold domains"/>
    <property type="match status" value="1"/>
</dbReference>
<proteinExistence type="predicted"/>
<protein>
    <submittedName>
        <fullName evidence="3">Gfo/Idh/MocA family oxidoreductase</fullName>
    </submittedName>
</protein>
<comment type="caution">
    <text evidence="3">The sequence shown here is derived from an EMBL/GenBank/DDBJ whole genome shotgun (WGS) entry which is preliminary data.</text>
</comment>
<dbReference type="PANTHER" id="PTHR43249">
    <property type="entry name" value="UDP-N-ACETYL-2-AMINO-2-DEOXY-D-GLUCURONATE OXIDASE"/>
    <property type="match status" value="1"/>
</dbReference>
<dbReference type="PANTHER" id="PTHR43249:SF1">
    <property type="entry name" value="D-GLUCOSIDE 3-DEHYDROGENASE"/>
    <property type="match status" value="1"/>
</dbReference>
<accession>A0A934VTA7</accession>
<dbReference type="InterPro" id="IPR052515">
    <property type="entry name" value="Gfo/Idh/MocA_Oxidoreductase"/>
</dbReference>
<dbReference type="InterPro" id="IPR055170">
    <property type="entry name" value="GFO_IDH_MocA-like_dom"/>
</dbReference>
<reference evidence="3" key="1">
    <citation type="submission" date="2021-01" db="EMBL/GenBank/DDBJ databases">
        <title>Modified the classification status of verrucomicrobia.</title>
        <authorList>
            <person name="Feng X."/>
        </authorList>
    </citation>
    <scope>NUCLEOTIDE SEQUENCE</scope>
    <source>
        <strain evidence="3">KCTC 13126</strain>
    </source>
</reference>
<dbReference type="Pfam" id="PF01408">
    <property type="entry name" value="GFO_IDH_MocA"/>
    <property type="match status" value="1"/>
</dbReference>
<evidence type="ECO:0000259" key="2">
    <source>
        <dbReference type="Pfam" id="PF22725"/>
    </source>
</evidence>
<dbReference type="Gene3D" id="3.30.360.10">
    <property type="entry name" value="Dihydrodipicolinate Reductase, domain 2"/>
    <property type="match status" value="1"/>
</dbReference>